<evidence type="ECO:0000256" key="1">
    <source>
        <dbReference type="ARBA" id="ARBA00022729"/>
    </source>
</evidence>
<dbReference type="STRING" id="332999.SAMN04488511_103313"/>
<feature type="signal peptide" evidence="2">
    <location>
        <begin position="1"/>
        <end position="23"/>
    </location>
</feature>
<dbReference type="Gene3D" id="2.60.40.1240">
    <property type="match status" value="1"/>
</dbReference>
<keyword evidence="4" id="KW-1185">Reference proteome</keyword>
<feature type="chain" id="PRO_5011761284" description="DUF4352 domain-containing protein" evidence="2">
    <location>
        <begin position="24"/>
        <end position="157"/>
    </location>
</feature>
<evidence type="ECO:0000313" key="4">
    <source>
        <dbReference type="Proteomes" id="UP000198836"/>
    </source>
</evidence>
<dbReference type="PROSITE" id="PS51257">
    <property type="entry name" value="PROKAR_LIPOPROTEIN"/>
    <property type="match status" value="1"/>
</dbReference>
<evidence type="ECO:0000256" key="2">
    <source>
        <dbReference type="SAM" id="SignalP"/>
    </source>
</evidence>
<name>A0A1I0SUY6_9SPHI</name>
<dbReference type="Proteomes" id="UP000198836">
    <property type="component" value="Unassembled WGS sequence"/>
</dbReference>
<dbReference type="AlphaFoldDB" id="A0A1I0SUY6"/>
<keyword evidence="1 2" id="KW-0732">Signal</keyword>
<proteinExistence type="predicted"/>
<protein>
    <recommendedName>
        <fullName evidence="5">DUF4352 domain-containing protein</fullName>
    </recommendedName>
</protein>
<gene>
    <name evidence="3" type="ORF">SAMN04488511_103313</name>
</gene>
<accession>A0A1I0SUY6</accession>
<organism evidence="3 4">
    <name type="scientific">Pedobacter suwonensis</name>
    <dbReference type="NCBI Taxonomy" id="332999"/>
    <lineage>
        <taxon>Bacteria</taxon>
        <taxon>Pseudomonadati</taxon>
        <taxon>Bacteroidota</taxon>
        <taxon>Sphingobacteriia</taxon>
        <taxon>Sphingobacteriales</taxon>
        <taxon>Sphingobacteriaceae</taxon>
        <taxon>Pedobacter</taxon>
    </lineage>
</organism>
<dbReference type="EMBL" id="FOJM01000003">
    <property type="protein sequence ID" value="SFA43309.1"/>
    <property type="molecule type" value="Genomic_DNA"/>
</dbReference>
<evidence type="ECO:0000313" key="3">
    <source>
        <dbReference type="EMBL" id="SFA43309.1"/>
    </source>
</evidence>
<evidence type="ECO:0008006" key="5">
    <source>
        <dbReference type="Google" id="ProtNLM"/>
    </source>
</evidence>
<dbReference type="InterPro" id="IPR029050">
    <property type="entry name" value="Immunoprotect_excell_Ig-like"/>
</dbReference>
<sequence length="157" mass="17793">MKIPLFRLLFFGLILTLSSCVTVYQLSPAKNNFNYKNDIEYEVYGMSSASQQATGNSRIVAKKGYTFVSVKTKVTNKTNETIDIDFSEVSLLDLVNKVKYPVSFVYQATVVSIPAKNKTTLGPQKSLKRILLISYPDKMKPELLEINGERYEIQFSK</sequence>
<reference evidence="4" key="1">
    <citation type="submission" date="2016-10" db="EMBL/GenBank/DDBJ databases">
        <authorList>
            <person name="Varghese N."/>
            <person name="Submissions S."/>
        </authorList>
    </citation>
    <scope>NUCLEOTIDE SEQUENCE [LARGE SCALE GENOMIC DNA]</scope>
    <source>
        <strain evidence="4">DSM 18130</strain>
    </source>
</reference>